<dbReference type="OrthoDB" id="1025508at2"/>
<dbReference type="InterPro" id="IPR024361">
    <property type="entry name" value="BACON"/>
</dbReference>
<comment type="caution">
    <text evidence="2">The sequence shown here is derived from an EMBL/GenBank/DDBJ whole genome shotgun (WGS) entry which is preliminary data.</text>
</comment>
<accession>K5CP12</accession>
<dbReference type="PROSITE" id="PS51257">
    <property type="entry name" value="PROKAR_LIPOPROTEIN"/>
    <property type="match status" value="1"/>
</dbReference>
<proteinExistence type="predicted"/>
<evidence type="ECO:0000313" key="2">
    <source>
        <dbReference type="EMBL" id="EKJ91115.1"/>
    </source>
</evidence>
<dbReference type="InterPro" id="IPR013783">
    <property type="entry name" value="Ig-like_fold"/>
</dbReference>
<dbReference type="Pfam" id="PF13004">
    <property type="entry name" value="BACON"/>
    <property type="match status" value="1"/>
</dbReference>
<dbReference type="RefSeq" id="WP_007761990.1">
    <property type="nucleotide sequence ID" value="NZ_AKBZ01000003.1"/>
</dbReference>
<protein>
    <recommendedName>
        <fullName evidence="1">BACON domain-containing protein</fullName>
    </recommendedName>
</protein>
<dbReference type="Proteomes" id="UP000007995">
    <property type="component" value="Unassembled WGS sequence"/>
</dbReference>
<evidence type="ECO:0000259" key="1">
    <source>
        <dbReference type="Pfam" id="PF13004"/>
    </source>
</evidence>
<dbReference type="EMBL" id="AGXW01000006">
    <property type="protein sequence ID" value="EKJ91115.1"/>
    <property type="molecule type" value="Genomic_DNA"/>
</dbReference>
<reference evidence="2 3" key="1">
    <citation type="submission" date="2012-02" db="EMBL/GenBank/DDBJ databases">
        <title>The Genome Sequence of Bacteroides finegoldii CL09T03C10.</title>
        <authorList>
            <consortium name="The Broad Institute Genome Sequencing Platform"/>
            <person name="Earl A."/>
            <person name="Ward D."/>
            <person name="Feldgarden M."/>
            <person name="Gevers D."/>
            <person name="Zitomersky N.L."/>
            <person name="Coyne M.J."/>
            <person name="Comstock L.E."/>
            <person name="Young S.K."/>
            <person name="Zeng Q."/>
            <person name="Gargeya S."/>
            <person name="Fitzgerald M."/>
            <person name="Haas B."/>
            <person name="Abouelleil A."/>
            <person name="Alvarado L."/>
            <person name="Arachchi H.M."/>
            <person name="Berlin A."/>
            <person name="Chapman S.B."/>
            <person name="Gearin G."/>
            <person name="Goldberg J."/>
            <person name="Griggs A."/>
            <person name="Gujja S."/>
            <person name="Hansen M."/>
            <person name="Heiman D."/>
            <person name="Howarth C."/>
            <person name="Larimer J."/>
            <person name="Lui A."/>
            <person name="MacDonald P.J.P."/>
            <person name="McCowen C."/>
            <person name="Montmayeur A."/>
            <person name="Murphy C."/>
            <person name="Neiman D."/>
            <person name="Pearson M."/>
            <person name="Priest M."/>
            <person name="Roberts A."/>
            <person name="Saif S."/>
            <person name="Shea T."/>
            <person name="Sisk P."/>
            <person name="Stolte C."/>
            <person name="Sykes S."/>
            <person name="Wortman J."/>
            <person name="Nusbaum C."/>
            <person name="Birren B."/>
        </authorList>
    </citation>
    <scope>NUCLEOTIDE SEQUENCE [LARGE SCALE GENOMIC DNA]</scope>
    <source>
        <strain evidence="2 3">CL09T03C10</strain>
    </source>
</reference>
<dbReference type="HOGENOM" id="CLU_552822_0_0_10"/>
<evidence type="ECO:0000313" key="3">
    <source>
        <dbReference type="Proteomes" id="UP000007995"/>
    </source>
</evidence>
<gene>
    <name evidence="2" type="ORF">HMPREF1057_01867</name>
</gene>
<name>K5CP12_9BACE</name>
<feature type="domain" description="BACON" evidence="1">
    <location>
        <begin position="65"/>
        <end position="119"/>
    </location>
</feature>
<dbReference type="AlphaFoldDB" id="K5CP12"/>
<dbReference type="CDD" id="cd14948">
    <property type="entry name" value="BACON"/>
    <property type="match status" value="1"/>
</dbReference>
<dbReference type="Gene3D" id="2.60.40.10">
    <property type="entry name" value="Immunoglobulins"/>
    <property type="match status" value="1"/>
</dbReference>
<sequence>MKLTYLYVGIVAVCGVSLLSCSDNYKERVPILECGVSKDALNLEYFSTEVQTIDITSEETWKVAVDQGSGNWLTVSPLEGTGNGTLNIIAAKNNNDAKRSAVITISAKGAELKTVTIIQDAFPGIMYNFADLEGWQKTGLVSGIDPFSIVDNADCEDGKALRIYTRPGEQYMGTNGDRFKVQTGTRFYSGHYEWRVYVPVMGMNDRSSIGAFVYFDDRHELDFEICSGTAADRSAHNAEPDDMVCLVSSQANPFFSDKSLIKGNAWHTLVLDLKNENGKYMGEWLVDGKSLKKQLLNFGEEDANFRVICSVENLIGMGDHAATKENYGLFDYFAYIPHEDSTAPLEEGQLPPEPAGTTLRWDFDDNTLPATDWTNNKGTFADGWLDLSESGAAIAYIKDGGEVGAGKYTWKINVPKLGVGEQWVSGGAIDVSNVSAERSFSMYVFPGKDSDRASCTVTPVAGQMLVRCYTEAMGVFGVPIDPGEHILSIDLRLNKGKYSPAWIVDGKVVKTFDTWYSPEELKFKFAIQTRSGGGWMGDTPVVGTPVVKYDYVEYKKYEY</sequence>
<organism evidence="2 3">
    <name type="scientific">Bacteroides finegoldii CL09T03C10</name>
    <dbReference type="NCBI Taxonomy" id="997888"/>
    <lineage>
        <taxon>Bacteria</taxon>
        <taxon>Pseudomonadati</taxon>
        <taxon>Bacteroidota</taxon>
        <taxon>Bacteroidia</taxon>
        <taxon>Bacteroidales</taxon>
        <taxon>Bacteroidaceae</taxon>
        <taxon>Bacteroides</taxon>
    </lineage>
</organism>